<sequence length="86" mass="9813">MTESCGNDGELRDWAWYKPERGRRCDRKKCRLKPKSSGFRRHWHIRSLELRFDGEIVAPARRGKALDAGVGFVVNAVDRAELADAA</sequence>
<name>A0A1D3JAT0_NEIGO</name>
<protein>
    <submittedName>
        <fullName evidence="2">Uncharacterized protein</fullName>
    </submittedName>
</protein>
<reference evidence="2" key="2">
    <citation type="submission" date="2018-06" db="EMBL/GenBank/DDBJ databases">
        <authorList>
            <consortium name="Pathogen Informatics"/>
            <person name="Doyle S."/>
        </authorList>
    </citation>
    <scope>NUCLEOTIDE SEQUENCE [LARGE SCALE GENOMIC DNA]</scope>
    <source>
        <strain evidence="2">NCTC11421</strain>
    </source>
</reference>
<organism evidence="2">
    <name type="scientific">Neisseria gonorrhoeae</name>
    <dbReference type="NCBI Taxonomy" id="485"/>
    <lineage>
        <taxon>Bacteria</taxon>
        <taxon>Pseudomonadati</taxon>
        <taxon>Pseudomonadota</taxon>
        <taxon>Betaproteobacteria</taxon>
        <taxon>Neisseriales</taxon>
        <taxon>Neisseriaceae</taxon>
        <taxon>Neisseria</taxon>
    </lineage>
</organism>
<gene>
    <name evidence="2" type="ORF">NCTC11421_03040</name>
    <name evidence="1" type="ORF">WHOF_02459</name>
</gene>
<evidence type="ECO:0000313" key="2">
    <source>
        <dbReference type="EMBL" id="SUA25032.1"/>
    </source>
</evidence>
<reference evidence="1" key="1">
    <citation type="submission" date="2016-06" db="EMBL/GenBank/DDBJ databases">
        <authorList>
            <consortium name="Pathogen Informatics"/>
        </authorList>
    </citation>
    <scope>NUCLEOTIDE SEQUENCE</scope>
    <source>
        <strain evidence="1">WHO F</strain>
    </source>
</reference>
<dbReference type="AlphaFoldDB" id="A0A1D3JAT0"/>
<accession>A0A1D3JAT0</accession>
<dbReference type="Proteomes" id="UP000239837">
    <property type="component" value="Chromosome"/>
</dbReference>
<evidence type="ECO:0000313" key="1">
    <source>
        <dbReference type="EMBL" id="SBQ23712.1"/>
    </source>
</evidence>
<proteinExistence type="predicted"/>
<dbReference type="EMBL" id="UGRI01000001">
    <property type="protein sequence ID" value="SUA25032.1"/>
    <property type="molecule type" value="Genomic_DNA"/>
</dbReference>
<dbReference type="EMBL" id="LT591897">
    <property type="protein sequence ID" value="SBQ23712.1"/>
    <property type="molecule type" value="Genomic_DNA"/>
</dbReference>